<organism evidence="3 4">
    <name type="scientific">Nannocystis pusilla</name>
    <dbReference type="NCBI Taxonomy" id="889268"/>
    <lineage>
        <taxon>Bacteria</taxon>
        <taxon>Pseudomonadati</taxon>
        <taxon>Myxococcota</taxon>
        <taxon>Polyangia</taxon>
        <taxon>Nannocystales</taxon>
        <taxon>Nannocystaceae</taxon>
        <taxon>Nannocystis</taxon>
    </lineage>
</organism>
<protein>
    <submittedName>
        <fullName evidence="3">CHAT domain-containing protein</fullName>
    </submittedName>
</protein>
<accession>A0A9X3EPP3</accession>
<feature type="region of interest" description="Disordered" evidence="1">
    <location>
        <begin position="1"/>
        <end position="27"/>
    </location>
</feature>
<dbReference type="RefSeq" id="WP_267766057.1">
    <property type="nucleotide sequence ID" value="NZ_JAPNKE010000002.1"/>
</dbReference>
<dbReference type="InterPro" id="IPR024983">
    <property type="entry name" value="CHAT_dom"/>
</dbReference>
<dbReference type="AlphaFoldDB" id="A0A9X3EPP3"/>
<evidence type="ECO:0000259" key="2">
    <source>
        <dbReference type="Pfam" id="PF12770"/>
    </source>
</evidence>
<dbReference type="EMBL" id="JAPNKE010000002">
    <property type="protein sequence ID" value="MCY1004506.1"/>
    <property type="molecule type" value="Genomic_DNA"/>
</dbReference>
<name>A0A9X3EPP3_9BACT</name>
<keyword evidence="4" id="KW-1185">Reference proteome</keyword>
<comment type="caution">
    <text evidence="3">The sequence shown here is derived from an EMBL/GenBank/DDBJ whole genome shotgun (WGS) entry which is preliminary data.</text>
</comment>
<dbReference type="Proteomes" id="UP001150924">
    <property type="component" value="Unassembled WGS sequence"/>
</dbReference>
<evidence type="ECO:0000313" key="3">
    <source>
        <dbReference type="EMBL" id="MCY1004506.1"/>
    </source>
</evidence>
<proteinExistence type="predicted"/>
<reference evidence="3" key="1">
    <citation type="submission" date="2022-11" db="EMBL/GenBank/DDBJ databases">
        <title>Minimal conservation of predation-associated metabolite biosynthetic gene clusters underscores biosynthetic potential of Myxococcota including descriptions for ten novel species: Archangium lansinium sp. nov., Myxococcus landrumus sp. nov., Nannocystis bai.</title>
        <authorList>
            <person name="Ahearne A."/>
            <person name="Stevens C."/>
            <person name="Phillips K."/>
        </authorList>
    </citation>
    <scope>NUCLEOTIDE SEQUENCE</scope>
    <source>
        <strain evidence="3">Na p29</strain>
    </source>
</reference>
<gene>
    <name evidence="3" type="ORF">OV079_02760</name>
</gene>
<feature type="domain" description="CHAT" evidence="2">
    <location>
        <begin position="36"/>
        <end position="205"/>
    </location>
</feature>
<evidence type="ECO:0000313" key="4">
    <source>
        <dbReference type="Proteomes" id="UP001150924"/>
    </source>
</evidence>
<evidence type="ECO:0000256" key="1">
    <source>
        <dbReference type="SAM" id="MobiDB-lite"/>
    </source>
</evidence>
<dbReference type="Pfam" id="PF12770">
    <property type="entry name" value="CHAT"/>
    <property type="match status" value="1"/>
</dbReference>
<sequence length="243" mass="26080">MAGRAPNRYPGDILPGGAAASPTGEPSAPEKLEILLVSASPLRASRQLAVDEEFARIIEKLRHRSNLKITQRTAVTFDRLQSALNDFTPQILHISCHGKPGYLYSESERSGDPSTAIHQDALVQTLDALDPPLRLVVLNACDSLSIAQRIVTPDARVAEWAIGMNAPIYDHDAISFSATLYDTIAAGRSLDAAFKTAVARLMADAPPGQDPDAPHAIPRLVPDDRAQAKKAVLVAPSARARIE</sequence>